<evidence type="ECO:0000256" key="5">
    <source>
        <dbReference type="ARBA" id="ARBA00022679"/>
    </source>
</evidence>
<dbReference type="EC" id="2.7.4.8" evidence="3 11"/>
<dbReference type="NCBIfam" id="TIGR03263">
    <property type="entry name" value="guanyl_kin"/>
    <property type="match status" value="1"/>
</dbReference>
<dbReference type="FunFam" id="3.30.63.10:FF:000002">
    <property type="entry name" value="Guanylate kinase 1"/>
    <property type="match status" value="1"/>
</dbReference>
<evidence type="ECO:0000256" key="1">
    <source>
        <dbReference type="ARBA" id="ARBA00003531"/>
    </source>
</evidence>
<dbReference type="SMART" id="SM00072">
    <property type="entry name" value="GuKc"/>
    <property type="match status" value="1"/>
</dbReference>
<sequence length="185" mass="20495">MSEAAGAYVISGPTAVGKGTVVAALKKRHPRVFVSVSVTTRPPRPGEINGVHYLFVDDAVFDDLVADDGLLEWARVHGVHRYGTPRKAVANRLAEGVPTILEIDLQGARQVRRTMPEAKQIFIAPPSWDELVRRLRGRGTESEEEMNRRLETARQELAAENEFDRVIANVTVDNTVDELVKFIGL</sequence>
<name>A0AAN0K832_9ACTN</name>
<dbReference type="GO" id="GO:0004385">
    <property type="term" value="F:GMP kinase activity"/>
    <property type="evidence" value="ECO:0007669"/>
    <property type="project" value="UniProtKB-UniRule"/>
</dbReference>
<protein>
    <recommendedName>
        <fullName evidence="4 11">Guanylate kinase</fullName>
        <ecNumber evidence="3 11">2.7.4.8</ecNumber>
    </recommendedName>
    <alternativeName>
        <fullName evidence="9 11">GMP kinase</fullName>
    </alternativeName>
</protein>
<evidence type="ECO:0000256" key="4">
    <source>
        <dbReference type="ARBA" id="ARBA00016296"/>
    </source>
</evidence>
<reference evidence="13" key="1">
    <citation type="journal article" date="2024" name="Int. J. Syst. Evol. Microbiol.">
        <title>Brooklawnia propionicigenes sp. nov., a facultatively anaerobic, propionate-producing bacterium isolated from a methanogenic reactor treating waste from cattle farms.</title>
        <authorList>
            <person name="Akita Y."/>
            <person name="Ueki A."/>
            <person name="Tonouchi A."/>
            <person name="Sugawara Y."/>
            <person name="Honma S."/>
            <person name="Kaku N."/>
            <person name="Ueki K."/>
        </authorList>
    </citation>
    <scope>NUCLEOTIDE SEQUENCE</scope>
    <source>
        <strain evidence="13">SH051</strain>
    </source>
</reference>
<evidence type="ECO:0000313" key="14">
    <source>
        <dbReference type="Proteomes" id="UP001431656"/>
    </source>
</evidence>
<dbReference type="EMBL" id="AP028056">
    <property type="protein sequence ID" value="BEH03603.1"/>
    <property type="molecule type" value="Genomic_DNA"/>
</dbReference>
<comment type="function">
    <text evidence="1 11">Essential for recycling GMP and indirectly, cGMP.</text>
</comment>
<evidence type="ECO:0000256" key="6">
    <source>
        <dbReference type="ARBA" id="ARBA00022741"/>
    </source>
</evidence>
<dbReference type="PROSITE" id="PS00856">
    <property type="entry name" value="GUANYLATE_KINASE_1"/>
    <property type="match status" value="1"/>
</dbReference>
<keyword evidence="6 11" id="KW-0547">Nucleotide-binding</keyword>
<dbReference type="AlphaFoldDB" id="A0AAN0K832"/>
<dbReference type="Pfam" id="PF00625">
    <property type="entry name" value="Guanylate_kin"/>
    <property type="match status" value="1"/>
</dbReference>
<keyword evidence="14" id="KW-1185">Reference proteome</keyword>
<dbReference type="InterPro" id="IPR008145">
    <property type="entry name" value="GK/Ca_channel_bsu"/>
</dbReference>
<dbReference type="InterPro" id="IPR027417">
    <property type="entry name" value="P-loop_NTPase"/>
</dbReference>
<keyword evidence="11" id="KW-0963">Cytoplasm</keyword>
<dbReference type="InterPro" id="IPR008144">
    <property type="entry name" value="Guanylate_kin-like_dom"/>
</dbReference>
<dbReference type="GO" id="GO:0005524">
    <property type="term" value="F:ATP binding"/>
    <property type="evidence" value="ECO:0007669"/>
    <property type="project" value="UniProtKB-UniRule"/>
</dbReference>
<evidence type="ECO:0000313" key="13">
    <source>
        <dbReference type="EMBL" id="BEH03603.1"/>
    </source>
</evidence>
<keyword evidence="8 11" id="KW-0067">ATP-binding</keyword>
<dbReference type="CDD" id="cd00071">
    <property type="entry name" value="GMPK"/>
    <property type="match status" value="1"/>
</dbReference>
<dbReference type="InterPro" id="IPR020590">
    <property type="entry name" value="Guanylate_kinase_CS"/>
</dbReference>
<keyword evidence="5 11" id="KW-0808">Transferase</keyword>
<evidence type="ECO:0000256" key="8">
    <source>
        <dbReference type="ARBA" id="ARBA00022840"/>
    </source>
</evidence>
<dbReference type="KEGG" id="broo:brsh051_28840"/>
<evidence type="ECO:0000256" key="3">
    <source>
        <dbReference type="ARBA" id="ARBA00012961"/>
    </source>
</evidence>
<comment type="catalytic activity">
    <reaction evidence="10 11">
        <text>GMP + ATP = GDP + ADP</text>
        <dbReference type="Rhea" id="RHEA:20780"/>
        <dbReference type="ChEBI" id="CHEBI:30616"/>
        <dbReference type="ChEBI" id="CHEBI:58115"/>
        <dbReference type="ChEBI" id="CHEBI:58189"/>
        <dbReference type="ChEBI" id="CHEBI:456216"/>
        <dbReference type="EC" id="2.7.4.8"/>
    </reaction>
</comment>
<dbReference type="Gene3D" id="3.40.50.300">
    <property type="entry name" value="P-loop containing nucleotide triphosphate hydrolases"/>
    <property type="match status" value="1"/>
</dbReference>
<dbReference type="PROSITE" id="PS50052">
    <property type="entry name" value="GUANYLATE_KINASE_2"/>
    <property type="match status" value="1"/>
</dbReference>
<comment type="similarity">
    <text evidence="2 11">Belongs to the guanylate kinase family.</text>
</comment>
<dbReference type="GO" id="GO:0005829">
    <property type="term" value="C:cytosol"/>
    <property type="evidence" value="ECO:0007669"/>
    <property type="project" value="TreeGrafter"/>
</dbReference>
<organism evidence="13 14">
    <name type="scientific">Brooklawnia propionicigenes</name>
    <dbReference type="NCBI Taxonomy" id="3041175"/>
    <lineage>
        <taxon>Bacteria</taxon>
        <taxon>Bacillati</taxon>
        <taxon>Actinomycetota</taxon>
        <taxon>Actinomycetes</taxon>
        <taxon>Propionibacteriales</taxon>
        <taxon>Propionibacteriaceae</taxon>
        <taxon>Brooklawnia</taxon>
    </lineage>
</organism>
<comment type="subcellular location">
    <subcellularLocation>
        <location evidence="11">Cytoplasm</location>
    </subcellularLocation>
</comment>
<feature type="binding site" evidence="11">
    <location>
        <begin position="12"/>
        <end position="19"/>
    </location>
    <ligand>
        <name>ATP</name>
        <dbReference type="ChEBI" id="CHEBI:30616"/>
    </ligand>
</feature>
<dbReference type="Gene3D" id="3.30.63.10">
    <property type="entry name" value="Guanylate Kinase phosphate binding domain"/>
    <property type="match status" value="1"/>
</dbReference>
<dbReference type="HAMAP" id="MF_00328">
    <property type="entry name" value="Guanylate_kinase"/>
    <property type="match status" value="1"/>
</dbReference>
<keyword evidence="7 11" id="KW-0418">Kinase</keyword>
<proteinExistence type="inferred from homology"/>
<feature type="domain" description="Guanylate kinase-like" evidence="12">
    <location>
        <begin position="5"/>
        <end position="184"/>
    </location>
</feature>
<evidence type="ECO:0000256" key="7">
    <source>
        <dbReference type="ARBA" id="ARBA00022777"/>
    </source>
</evidence>
<evidence type="ECO:0000256" key="11">
    <source>
        <dbReference type="HAMAP-Rule" id="MF_00328"/>
    </source>
</evidence>
<evidence type="ECO:0000256" key="10">
    <source>
        <dbReference type="ARBA" id="ARBA00048594"/>
    </source>
</evidence>
<dbReference type="InterPro" id="IPR017665">
    <property type="entry name" value="Guanylate_kinase"/>
</dbReference>
<dbReference type="PANTHER" id="PTHR23117">
    <property type="entry name" value="GUANYLATE KINASE-RELATED"/>
    <property type="match status" value="1"/>
</dbReference>
<dbReference type="PANTHER" id="PTHR23117:SF13">
    <property type="entry name" value="GUANYLATE KINASE"/>
    <property type="match status" value="1"/>
</dbReference>
<dbReference type="RefSeq" id="WP_286266250.1">
    <property type="nucleotide sequence ID" value="NZ_AP028056.1"/>
</dbReference>
<evidence type="ECO:0000259" key="12">
    <source>
        <dbReference type="PROSITE" id="PS50052"/>
    </source>
</evidence>
<dbReference type="SUPFAM" id="SSF52540">
    <property type="entry name" value="P-loop containing nucleoside triphosphate hydrolases"/>
    <property type="match status" value="1"/>
</dbReference>
<evidence type="ECO:0000256" key="9">
    <source>
        <dbReference type="ARBA" id="ARBA00030128"/>
    </source>
</evidence>
<gene>
    <name evidence="11 13" type="primary">gmk</name>
    <name evidence="13" type="ORF">brsh051_28840</name>
</gene>
<dbReference type="Proteomes" id="UP001431656">
    <property type="component" value="Chromosome"/>
</dbReference>
<accession>A0AAN0K832</accession>
<evidence type="ECO:0000256" key="2">
    <source>
        <dbReference type="ARBA" id="ARBA00005790"/>
    </source>
</evidence>